<sequence length="330" mass="37114">MDIIAILRQKIHLLDSGEHSSGLKATLSHIETAYRHLLRGQKDADQTAFTDAVYRTNQAFEGAIKEAYRVLTKKNPDNVRPYDIESHFSKSEKFRRRVLDQFTNYRKEWRNPSTHDYKLDFNDSEAFLAIVSVTAFSCLLLDEIIQQLAHDKEIAAVREIAENVRCEVGAVDADLLTKVGETLKIYFQRHTNEQVEKGTAAQWLGSVSGFLAAIIPDATITADAPLGAEKLHVTADLLVERGSERVIVEIKNRMNILTYKNVIDQVEHLMITSGISDGVIFFLPTMISAEKIHETEKILFDGNGRLRTISPVAISYGAQNDSRRSPDVSQ</sequence>
<evidence type="ECO:0000313" key="1">
    <source>
        <dbReference type="EMBL" id="MCZ8405403.1"/>
    </source>
</evidence>
<accession>A0A9X3L3V7</accession>
<evidence type="ECO:0000313" key="2">
    <source>
        <dbReference type="Proteomes" id="UP001141992"/>
    </source>
</evidence>
<proteinExistence type="predicted"/>
<comment type="caution">
    <text evidence="1">The sequence shown here is derived from an EMBL/GenBank/DDBJ whole genome shotgun (WGS) entry which is preliminary data.</text>
</comment>
<reference evidence="1" key="1">
    <citation type="submission" date="2022-12" db="EMBL/GenBank/DDBJ databases">
        <authorList>
            <person name="Voronina O.L."/>
            <person name="Kunda M.S."/>
            <person name="Ryzhova N."/>
            <person name="Aksenova E.I."/>
        </authorList>
    </citation>
    <scope>NUCLEOTIDE SEQUENCE</scope>
    <source>
        <strain evidence="1">SCCH136:Ach223948</strain>
    </source>
</reference>
<organism evidence="1 2">
    <name type="scientific">Alcaligenes xylosoxydans xylosoxydans</name>
    <name type="common">Achromobacter xylosoxidans</name>
    <dbReference type="NCBI Taxonomy" id="85698"/>
    <lineage>
        <taxon>Bacteria</taxon>
        <taxon>Pseudomonadati</taxon>
        <taxon>Pseudomonadota</taxon>
        <taxon>Betaproteobacteria</taxon>
        <taxon>Burkholderiales</taxon>
        <taxon>Alcaligenaceae</taxon>
        <taxon>Achromobacter</taxon>
    </lineage>
</organism>
<dbReference type="RefSeq" id="WP_131726737.1">
    <property type="nucleotide sequence ID" value="NZ_CABIYZ010000006.1"/>
</dbReference>
<dbReference type="Proteomes" id="UP001141992">
    <property type="component" value="Unassembled WGS sequence"/>
</dbReference>
<dbReference type="AlphaFoldDB" id="A0A9X3L3V7"/>
<protein>
    <submittedName>
        <fullName evidence="1">Uncharacterized protein</fullName>
    </submittedName>
</protein>
<name>A0A9X3L3V7_ALCXX</name>
<gene>
    <name evidence="1" type="ORF">O9570_28415</name>
</gene>
<dbReference type="EMBL" id="JAPZVI010000039">
    <property type="protein sequence ID" value="MCZ8405403.1"/>
    <property type="molecule type" value="Genomic_DNA"/>
</dbReference>